<feature type="region of interest" description="Disordered" evidence="6">
    <location>
        <begin position="342"/>
        <end position="382"/>
    </location>
</feature>
<organism evidence="7 8">
    <name type="scientific">Aristolochia fimbriata</name>
    <name type="common">White veined hardy Dutchman's pipe vine</name>
    <dbReference type="NCBI Taxonomy" id="158543"/>
    <lineage>
        <taxon>Eukaryota</taxon>
        <taxon>Viridiplantae</taxon>
        <taxon>Streptophyta</taxon>
        <taxon>Embryophyta</taxon>
        <taxon>Tracheophyta</taxon>
        <taxon>Spermatophyta</taxon>
        <taxon>Magnoliopsida</taxon>
        <taxon>Magnoliidae</taxon>
        <taxon>Piperales</taxon>
        <taxon>Aristolochiaceae</taxon>
        <taxon>Aristolochia</taxon>
    </lineage>
</organism>
<dbReference type="AlphaFoldDB" id="A0AAV7DQW6"/>
<keyword evidence="4" id="KW-0150">Chloroplast</keyword>
<evidence type="ECO:0000256" key="2">
    <source>
        <dbReference type="ARBA" id="ARBA00007638"/>
    </source>
</evidence>
<dbReference type="PANTHER" id="PTHR34890">
    <property type="entry name" value="ORF16-LACZ FUSION PROTEIN-RELATED"/>
    <property type="match status" value="1"/>
</dbReference>
<name>A0AAV7DQW6_ARIFI</name>
<reference evidence="7 8" key="1">
    <citation type="submission" date="2021-07" db="EMBL/GenBank/DDBJ databases">
        <title>The Aristolochia fimbriata genome: insights into angiosperm evolution, floral development and chemical biosynthesis.</title>
        <authorList>
            <person name="Jiao Y."/>
        </authorList>
    </citation>
    <scope>NUCLEOTIDE SEQUENCE [LARGE SCALE GENOMIC DNA]</scope>
    <source>
        <strain evidence="7">IBCAS-2021</strain>
        <tissue evidence="7">Leaf</tissue>
    </source>
</reference>
<accession>A0AAV7DQW6</accession>
<evidence type="ECO:0000313" key="7">
    <source>
        <dbReference type="EMBL" id="KAG9438629.1"/>
    </source>
</evidence>
<dbReference type="InterPro" id="IPR022546">
    <property type="entry name" value="Uncharacterised_Ycf68"/>
</dbReference>
<evidence type="ECO:0000256" key="1">
    <source>
        <dbReference type="ARBA" id="ARBA00004229"/>
    </source>
</evidence>
<dbReference type="Proteomes" id="UP000825729">
    <property type="component" value="Unassembled WGS sequence"/>
</dbReference>
<sequence>MKPESLVIAGQPYGGEFVPGLVHTARHTMGELAMPEVVTLTARRGDAEGRASDWSEVVTSHMDSSMCSSAPDPEMWIIQGTVAWRTPPVRTEVRSNVDPTFYSLVGSGRSGGPPWLLSSRESIHPLSVYGQLSLEHRFRFGLNGKMEHLTTHLHRPRTTRSPLSFWGDGGIVPFEPFFFFFHAFPEGPGQEIDLAIRRMLGLKKDLRVSRVGPGGSLNAFFVFSSELFHKDLPWCDDLLHGRGLWFKSRMAQLRQGKESKKHLTPSCMLHLARGDIAQLVELRSCNWVVAITGWMSNCPGVGVGGSPRVPSSGIPGEEDQVGPCEQLDALSPFNPLSEMWQKEGKPMDRPHRLHPVGTTRSPQGRLRHPGLDPPEPQESLEWDSNSAPFEILRRVALWRAQYDESCKLCSGGSYCLSLASIVESVGEAREAVVYPVADVSGSSPLISSS</sequence>
<comment type="similarity">
    <text evidence="2">Belongs to the ycf68 family.</text>
</comment>
<evidence type="ECO:0000256" key="5">
    <source>
        <dbReference type="ARBA" id="ARBA00022640"/>
    </source>
</evidence>
<evidence type="ECO:0000256" key="3">
    <source>
        <dbReference type="ARBA" id="ARBA00021456"/>
    </source>
</evidence>
<protein>
    <recommendedName>
        <fullName evidence="3">Uncharacterized protein ycf68</fullName>
    </recommendedName>
</protein>
<dbReference type="GO" id="GO:0009507">
    <property type="term" value="C:chloroplast"/>
    <property type="evidence" value="ECO:0007669"/>
    <property type="project" value="UniProtKB-SubCell"/>
</dbReference>
<proteinExistence type="inferred from homology"/>
<keyword evidence="5" id="KW-0934">Plastid</keyword>
<evidence type="ECO:0000256" key="4">
    <source>
        <dbReference type="ARBA" id="ARBA00022528"/>
    </source>
</evidence>
<dbReference type="EMBL" id="JAINDJ010000046">
    <property type="protein sequence ID" value="KAG9438629.1"/>
    <property type="molecule type" value="Genomic_DNA"/>
</dbReference>
<evidence type="ECO:0000313" key="8">
    <source>
        <dbReference type="Proteomes" id="UP000825729"/>
    </source>
</evidence>
<evidence type="ECO:0000256" key="6">
    <source>
        <dbReference type="SAM" id="MobiDB-lite"/>
    </source>
</evidence>
<keyword evidence="8" id="KW-1185">Reference proteome</keyword>
<comment type="subcellular location">
    <subcellularLocation>
        <location evidence="1">Plastid</location>
        <location evidence="1">Chloroplast</location>
    </subcellularLocation>
</comment>
<comment type="caution">
    <text evidence="7">The sequence shown here is derived from an EMBL/GenBank/DDBJ whole genome shotgun (WGS) entry which is preliminary data.</text>
</comment>
<dbReference type="Pfam" id="PF10839">
    <property type="entry name" value="DUF2647"/>
    <property type="match status" value="1"/>
</dbReference>
<gene>
    <name evidence="7" type="ORF">H6P81_021434</name>
</gene>